<organism evidence="1 2">
    <name type="scientific">Gigaspora margarita</name>
    <dbReference type="NCBI Taxonomy" id="4874"/>
    <lineage>
        <taxon>Eukaryota</taxon>
        <taxon>Fungi</taxon>
        <taxon>Fungi incertae sedis</taxon>
        <taxon>Mucoromycota</taxon>
        <taxon>Glomeromycotina</taxon>
        <taxon>Glomeromycetes</taxon>
        <taxon>Diversisporales</taxon>
        <taxon>Gigasporaceae</taxon>
        <taxon>Gigaspora</taxon>
    </lineage>
</organism>
<evidence type="ECO:0000313" key="2">
    <source>
        <dbReference type="Proteomes" id="UP000789901"/>
    </source>
</evidence>
<keyword evidence="2" id="KW-1185">Reference proteome</keyword>
<reference evidence="1 2" key="1">
    <citation type="submission" date="2021-06" db="EMBL/GenBank/DDBJ databases">
        <authorList>
            <person name="Kallberg Y."/>
            <person name="Tangrot J."/>
            <person name="Rosling A."/>
        </authorList>
    </citation>
    <scope>NUCLEOTIDE SEQUENCE [LARGE SCALE GENOMIC DNA]</scope>
    <source>
        <strain evidence="1 2">120-4 pot B 10/14</strain>
    </source>
</reference>
<dbReference type="Proteomes" id="UP000789901">
    <property type="component" value="Unassembled WGS sequence"/>
</dbReference>
<gene>
    <name evidence="1" type="ORF">GMARGA_LOCUS36095</name>
</gene>
<proteinExistence type="predicted"/>
<evidence type="ECO:0000313" key="1">
    <source>
        <dbReference type="EMBL" id="CAG8842641.1"/>
    </source>
</evidence>
<feature type="non-terminal residue" evidence="1">
    <location>
        <position position="1"/>
    </location>
</feature>
<sequence>NADLYNELSNDLISSYQARINVNTNYLQAPNLLLDAQLQQDL</sequence>
<dbReference type="EMBL" id="CAJVQB010069665">
    <property type="protein sequence ID" value="CAG8842641.1"/>
    <property type="molecule type" value="Genomic_DNA"/>
</dbReference>
<accession>A0ABN7WZG4</accession>
<name>A0ABN7WZG4_GIGMA</name>
<feature type="non-terminal residue" evidence="1">
    <location>
        <position position="42"/>
    </location>
</feature>
<comment type="caution">
    <text evidence="1">The sequence shown here is derived from an EMBL/GenBank/DDBJ whole genome shotgun (WGS) entry which is preliminary data.</text>
</comment>
<protein>
    <submittedName>
        <fullName evidence="1">40146_t:CDS:1</fullName>
    </submittedName>
</protein>